<evidence type="ECO:0000256" key="9">
    <source>
        <dbReference type="ARBA" id="ARBA00023251"/>
    </source>
</evidence>
<feature type="transmembrane region" description="Helical" evidence="10">
    <location>
        <begin position="396"/>
        <end position="414"/>
    </location>
</feature>
<dbReference type="InterPro" id="IPR045070">
    <property type="entry name" value="MATE_MepA-like"/>
</dbReference>
<sequence>MENELFEKTKVSKAYMTLALPVVLGMVVSLIYNMVDTFFIARTGNTALIAGVSLGTPIFTLMIALGDIFGVGGSSVISRLFGKKEYEDGRRISVFCFYAAIAVGIVVSIILLAAKQPILGLLGCDETTWQYAGDYYQWIALGAPFIIVQLTPNNLVRTEGFAKASMIGTMIGAVVNIILDPVFIYTLGLGAAGAAIATVLGNICGDIFYVIFIIKKCRYLSVDFRKLKVTGAEVLAVLAIGIPASVTNFMQSIGVTLTNRFLQPYGTDKVAAMGIALKIIMISVLVMVGFAFGGQPLVGYNYGAKNKKRFNETIRFAFLLEVLTGAGMAIVLGAAAPLLVGLFLKDASVIAVAQQILRVQLIGMPFVGIVLASTCIFQAIGNGAGALILSAGRQGVIFAIVIICASKIAGFSGVIASQPVSDFLTALVAVMILLQWKKKALAD</sequence>
<proteinExistence type="inferred from homology"/>
<dbReference type="Pfam" id="PF01554">
    <property type="entry name" value="MatE"/>
    <property type="match status" value="2"/>
</dbReference>
<comment type="subcellular location">
    <subcellularLocation>
        <location evidence="1">Cell membrane</location>
        <topology evidence="1">Multi-pass membrane protein</topology>
    </subcellularLocation>
</comment>
<dbReference type="InterPro" id="IPR048279">
    <property type="entry name" value="MdtK-like"/>
</dbReference>
<evidence type="ECO:0000256" key="4">
    <source>
        <dbReference type="ARBA" id="ARBA00022448"/>
    </source>
</evidence>
<dbReference type="CDD" id="cd13143">
    <property type="entry name" value="MATE_MepA_like"/>
    <property type="match status" value="1"/>
</dbReference>
<dbReference type="GO" id="GO:0015297">
    <property type="term" value="F:antiporter activity"/>
    <property type="evidence" value="ECO:0007669"/>
    <property type="project" value="InterPro"/>
</dbReference>
<dbReference type="AlphaFoldDB" id="A0A174DJY3"/>
<evidence type="ECO:0000256" key="5">
    <source>
        <dbReference type="ARBA" id="ARBA00022475"/>
    </source>
</evidence>
<dbReference type="InterPro" id="IPR051327">
    <property type="entry name" value="MATE_MepA_subfamily"/>
</dbReference>
<dbReference type="PIRSF" id="PIRSF006603">
    <property type="entry name" value="DinF"/>
    <property type="match status" value="1"/>
</dbReference>
<dbReference type="Proteomes" id="UP000095706">
    <property type="component" value="Unassembled WGS sequence"/>
</dbReference>
<evidence type="ECO:0000256" key="2">
    <source>
        <dbReference type="ARBA" id="ARBA00008417"/>
    </source>
</evidence>
<keyword evidence="7 10" id="KW-1133">Transmembrane helix</keyword>
<dbReference type="EMBL" id="CYYV01000007">
    <property type="protein sequence ID" value="CUO25932.1"/>
    <property type="molecule type" value="Genomic_DNA"/>
</dbReference>
<keyword evidence="8 10" id="KW-0472">Membrane</keyword>
<feature type="transmembrane region" description="Helical" evidence="10">
    <location>
        <begin position="14"/>
        <end position="35"/>
    </location>
</feature>
<dbReference type="PANTHER" id="PTHR43823">
    <property type="entry name" value="SPORULATION PROTEIN YKVU"/>
    <property type="match status" value="1"/>
</dbReference>
<feature type="transmembrane region" description="Helical" evidence="10">
    <location>
        <begin position="47"/>
        <end position="71"/>
    </location>
</feature>
<feature type="transmembrane region" description="Helical" evidence="10">
    <location>
        <begin position="318"/>
        <end position="344"/>
    </location>
</feature>
<dbReference type="GO" id="GO:0005886">
    <property type="term" value="C:plasma membrane"/>
    <property type="evidence" value="ECO:0007669"/>
    <property type="project" value="UniProtKB-SubCell"/>
</dbReference>
<evidence type="ECO:0000256" key="8">
    <source>
        <dbReference type="ARBA" id="ARBA00023136"/>
    </source>
</evidence>
<keyword evidence="9" id="KW-0046">Antibiotic resistance</keyword>
<organism evidence="11 12">
    <name type="scientific">Fusicatenibacter saccharivorans</name>
    <dbReference type="NCBI Taxonomy" id="1150298"/>
    <lineage>
        <taxon>Bacteria</taxon>
        <taxon>Bacillati</taxon>
        <taxon>Bacillota</taxon>
        <taxon>Clostridia</taxon>
        <taxon>Lachnospirales</taxon>
        <taxon>Lachnospiraceae</taxon>
        <taxon>Fusicatenibacter</taxon>
    </lineage>
</organism>
<feature type="transmembrane region" description="Helical" evidence="10">
    <location>
        <begin position="364"/>
        <end position="389"/>
    </location>
</feature>
<evidence type="ECO:0000256" key="10">
    <source>
        <dbReference type="SAM" id="Phobius"/>
    </source>
</evidence>
<evidence type="ECO:0000256" key="1">
    <source>
        <dbReference type="ARBA" id="ARBA00004651"/>
    </source>
</evidence>
<keyword evidence="5" id="KW-1003">Cell membrane</keyword>
<feature type="transmembrane region" description="Helical" evidence="10">
    <location>
        <begin position="92"/>
        <end position="115"/>
    </location>
</feature>
<keyword evidence="4" id="KW-0813">Transport</keyword>
<protein>
    <recommendedName>
        <fullName evidence="3">Multidrug export protein MepA</fullName>
    </recommendedName>
</protein>
<feature type="transmembrane region" description="Helical" evidence="10">
    <location>
        <begin position="135"/>
        <end position="152"/>
    </location>
</feature>
<evidence type="ECO:0000256" key="3">
    <source>
        <dbReference type="ARBA" id="ARBA00022106"/>
    </source>
</evidence>
<dbReference type="GO" id="GO:0046677">
    <property type="term" value="P:response to antibiotic"/>
    <property type="evidence" value="ECO:0007669"/>
    <property type="project" value="UniProtKB-KW"/>
</dbReference>
<gene>
    <name evidence="11" type="primary">mepA_9</name>
    <name evidence="11" type="ORF">ERS852406_01580</name>
</gene>
<dbReference type="NCBIfam" id="TIGR00797">
    <property type="entry name" value="matE"/>
    <property type="match status" value="1"/>
</dbReference>
<accession>A0A174DJY3</accession>
<dbReference type="RefSeq" id="WP_055227528.1">
    <property type="nucleotide sequence ID" value="NZ_CYYV01000007.1"/>
</dbReference>
<evidence type="ECO:0000313" key="11">
    <source>
        <dbReference type="EMBL" id="CUO25932.1"/>
    </source>
</evidence>
<keyword evidence="6 10" id="KW-0812">Transmembrane</keyword>
<dbReference type="PANTHER" id="PTHR43823:SF3">
    <property type="entry name" value="MULTIDRUG EXPORT PROTEIN MEPA"/>
    <property type="match status" value="1"/>
</dbReference>
<feature type="transmembrane region" description="Helical" evidence="10">
    <location>
        <begin position="191"/>
        <end position="214"/>
    </location>
</feature>
<dbReference type="InterPro" id="IPR002528">
    <property type="entry name" value="MATE_fam"/>
</dbReference>
<dbReference type="GO" id="GO:0042910">
    <property type="term" value="F:xenobiotic transmembrane transporter activity"/>
    <property type="evidence" value="ECO:0007669"/>
    <property type="project" value="InterPro"/>
</dbReference>
<feature type="transmembrane region" description="Helical" evidence="10">
    <location>
        <begin position="164"/>
        <end position="185"/>
    </location>
</feature>
<feature type="transmembrane region" description="Helical" evidence="10">
    <location>
        <begin position="275"/>
        <end position="298"/>
    </location>
</feature>
<evidence type="ECO:0000256" key="6">
    <source>
        <dbReference type="ARBA" id="ARBA00022692"/>
    </source>
</evidence>
<feature type="transmembrane region" description="Helical" evidence="10">
    <location>
        <begin position="234"/>
        <end position="255"/>
    </location>
</feature>
<reference evidence="11 12" key="1">
    <citation type="submission" date="2015-09" db="EMBL/GenBank/DDBJ databases">
        <authorList>
            <consortium name="Pathogen Informatics"/>
        </authorList>
    </citation>
    <scope>NUCLEOTIDE SEQUENCE [LARGE SCALE GENOMIC DNA]</scope>
    <source>
        <strain evidence="11 12">2789STDY5608849</strain>
    </source>
</reference>
<name>A0A174DJY3_9FIRM</name>
<evidence type="ECO:0000313" key="12">
    <source>
        <dbReference type="Proteomes" id="UP000095706"/>
    </source>
</evidence>
<evidence type="ECO:0000256" key="7">
    <source>
        <dbReference type="ARBA" id="ARBA00022989"/>
    </source>
</evidence>
<comment type="similarity">
    <text evidence="2">Belongs to the multi antimicrobial extrusion (MATE) (TC 2.A.66.1) family. MepA subfamily.</text>
</comment>